<dbReference type="EMBL" id="MU250555">
    <property type="protein sequence ID" value="KAG7441968.1"/>
    <property type="molecule type" value="Genomic_DNA"/>
</dbReference>
<feature type="compositionally biased region" description="Low complexity" evidence="1">
    <location>
        <begin position="135"/>
        <end position="159"/>
    </location>
</feature>
<keyword evidence="3" id="KW-1185">Reference proteome</keyword>
<sequence>MLSTGIDLAAALMSVQQISPSDWGYVSKVCLQALLQSGSPNGFPSSSSQEQASADEASDFGLSLSTYPLEETVISSIPSTSSASDAASIRSSFTASLADASATDCRPSFDPANMMRPSVSLLLSSIVSKDPDSPPADSVPTPASPTASTAATDISSDNTVQSPAPSTPPQVHVDILSRSTSDFSVPTVSTQSYYREHTYISPPPAEPLINQCSQVSQSTNVLAQPPFRSSSSNEMVTSIRQPPKQTLRYIPYAVADRPPSLATKILTSSSFSFADQTFSPKPYVPSKCPATSTSNSERQKYVSPRCPSKFLVLISPATQKSVVGKANTNS</sequence>
<evidence type="ECO:0000256" key="1">
    <source>
        <dbReference type="SAM" id="MobiDB-lite"/>
    </source>
</evidence>
<protein>
    <submittedName>
        <fullName evidence="2">Uncharacterized protein</fullName>
    </submittedName>
</protein>
<feature type="region of interest" description="Disordered" evidence="1">
    <location>
        <begin position="126"/>
        <end position="172"/>
    </location>
</feature>
<reference evidence="2" key="1">
    <citation type="submission" date="2020-11" db="EMBL/GenBank/DDBJ databases">
        <title>Adaptations for nitrogen fixation in a non-lichenized fungal sporocarp promotes dispersal by wood-feeding termites.</title>
        <authorList>
            <consortium name="DOE Joint Genome Institute"/>
            <person name="Koch R.A."/>
            <person name="Yoon G."/>
            <person name="Arayal U."/>
            <person name="Lail K."/>
            <person name="Amirebrahimi M."/>
            <person name="Labutti K."/>
            <person name="Lipzen A."/>
            <person name="Riley R."/>
            <person name="Barry K."/>
            <person name="Henrissat B."/>
            <person name="Grigoriev I.V."/>
            <person name="Herr J.R."/>
            <person name="Aime M.C."/>
        </authorList>
    </citation>
    <scope>NUCLEOTIDE SEQUENCE</scope>
    <source>
        <strain evidence="2">MCA 3950</strain>
    </source>
</reference>
<comment type="caution">
    <text evidence="2">The sequence shown here is derived from an EMBL/GenBank/DDBJ whole genome shotgun (WGS) entry which is preliminary data.</text>
</comment>
<dbReference type="OrthoDB" id="3007502at2759"/>
<dbReference type="Proteomes" id="UP000812287">
    <property type="component" value="Unassembled WGS sequence"/>
</dbReference>
<dbReference type="AlphaFoldDB" id="A0A9P7VJZ6"/>
<proteinExistence type="predicted"/>
<dbReference type="RefSeq" id="XP_043035468.1">
    <property type="nucleotide sequence ID" value="XM_043180996.1"/>
</dbReference>
<organism evidence="2 3">
    <name type="scientific">Guyanagaster necrorhizus</name>
    <dbReference type="NCBI Taxonomy" id="856835"/>
    <lineage>
        <taxon>Eukaryota</taxon>
        <taxon>Fungi</taxon>
        <taxon>Dikarya</taxon>
        <taxon>Basidiomycota</taxon>
        <taxon>Agaricomycotina</taxon>
        <taxon>Agaricomycetes</taxon>
        <taxon>Agaricomycetidae</taxon>
        <taxon>Agaricales</taxon>
        <taxon>Marasmiineae</taxon>
        <taxon>Physalacriaceae</taxon>
        <taxon>Guyanagaster</taxon>
    </lineage>
</organism>
<dbReference type="GeneID" id="66103292"/>
<gene>
    <name evidence="2" type="ORF">BT62DRAFT_461963</name>
</gene>
<evidence type="ECO:0000313" key="3">
    <source>
        <dbReference type="Proteomes" id="UP000812287"/>
    </source>
</evidence>
<accession>A0A9P7VJZ6</accession>
<feature type="region of interest" description="Disordered" evidence="1">
    <location>
        <begin position="284"/>
        <end position="303"/>
    </location>
</feature>
<name>A0A9P7VJZ6_9AGAR</name>
<evidence type="ECO:0000313" key="2">
    <source>
        <dbReference type="EMBL" id="KAG7441968.1"/>
    </source>
</evidence>